<dbReference type="Pfam" id="PF08241">
    <property type="entry name" value="Methyltransf_11"/>
    <property type="match status" value="1"/>
</dbReference>
<feature type="domain" description="Methyltransferase type 11" evidence="1">
    <location>
        <begin position="53"/>
        <end position="148"/>
    </location>
</feature>
<dbReference type="AlphaFoldDB" id="A0A8J3IPB8"/>
<dbReference type="RefSeq" id="WP_220205985.1">
    <property type="nucleotide sequence ID" value="NZ_BNJK01000001.1"/>
</dbReference>
<dbReference type="GO" id="GO:0008757">
    <property type="term" value="F:S-adenosylmethionine-dependent methyltransferase activity"/>
    <property type="evidence" value="ECO:0007669"/>
    <property type="project" value="InterPro"/>
</dbReference>
<proteinExistence type="predicted"/>
<protein>
    <submittedName>
        <fullName evidence="2">Class I SAM-dependent methyltransferase</fullName>
    </submittedName>
</protein>
<evidence type="ECO:0000259" key="1">
    <source>
        <dbReference type="Pfam" id="PF08241"/>
    </source>
</evidence>
<reference evidence="2" key="1">
    <citation type="submission" date="2020-10" db="EMBL/GenBank/DDBJ databases">
        <title>Taxonomic study of unclassified bacteria belonging to the class Ktedonobacteria.</title>
        <authorList>
            <person name="Yabe S."/>
            <person name="Wang C.M."/>
            <person name="Zheng Y."/>
            <person name="Sakai Y."/>
            <person name="Cavaletti L."/>
            <person name="Monciardini P."/>
            <person name="Donadio S."/>
        </authorList>
    </citation>
    <scope>NUCLEOTIDE SEQUENCE</scope>
    <source>
        <strain evidence="2">ID150040</strain>
    </source>
</reference>
<keyword evidence="3" id="KW-1185">Reference proteome</keyword>
<dbReference type="SUPFAM" id="SSF53335">
    <property type="entry name" value="S-adenosyl-L-methionine-dependent methyltransferases"/>
    <property type="match status" value="1"/>
</dbReference>
<name>A0A8J3IPB8_9CHLR</name>
<dbReference type="Gene3D" id="3.40.50.150">
    <property type="entry name" value="Vaccinia Virus protein VP39"/>
    <property type="match status" value="1"/>
</dbReference>
<dbReference type="PANTHER" id="PTHR43861">
    <property type="entry name" value="TRANS-ACONITATE 2-METHYLTRANSFERASE-RELATED"/>
    <property type="match status" value="1"/>
</dbReference>
<dbReference type="InterPro" id="IPR013216">
    <property type="entry name" value="Methyltransf_11"/>
</dbReference>
<comment type="caution">
    <text evidence="2">The sequence shown here is derived from an EMBL/GenBank/DDBJ whole genome shotgun (WGS) entry which is preliminary data.</text>
</comment>
<dbReference type="CDD" id="cd02440">
    <property type="entry name" value="AdoMet_MTases"/>
    <property type="match status" value="1"/>
</dbReference>
<dbReference type="Proteomes" id="UP000597444">
    <property type="component" value="Unassembled WGS sequence"/>
</dbReference>
<evidence type="ECO:0000313" key="2">
    <source>
        <dbReference type="EMBL" id="GHO95299.1"/>
    </source>
</evidence>
<dbReference type="EMBL" id="BNJK01000001">
    <property type="protein sequence ID" value="GHO95299.1"/>
    <property type="molecule type" value="Genomic_DNA"/>
</dbReference>
<evidence type="ECO:0000313" key="3">
    <source>
        <dbReference type="Proteomes" id="UP000597444"/>
    </source>
</evidence>
<sequence>MTDITNTEIIQEYSRIPSHIAENFGDEGDFTRQHLLNPALFALLGDVTGKTILDAGCGQGYLSRLLAKRGAHVTGIEPGTQWYTYAAQREQTEALGITYLQEDLSTWSPIQNKFDFVIANMVFMDIPTYLPALHNCIAALKSQGQLIFSILHPCFEEPGTEWQHKGYVEIRDYFQERTVKQTYGHFIHRPLSTYLNSVIQAGCSIQAVIEPQLDENVARQHQAERYWHVPGYIVICAIKQSA</sequence>
<gene>
    <name evidence="2" type="ORF">KSF_053470</name>
</gene>
<dbReference type="GO" id="GO:0032259">
    <property type="term" value="P:methylation"/>
    <property type="evidence" value="ECO:0007669"/>
    <property type="project" value="UniProtKB-KW"/>
</dbReference>
<organism evidence="2 3">
    <name type="scientific">Reticulibacter mediterranei</name>
    <dbReference type="NCBI Taxonomy" id="2778369"/>
    <lineage>
        <taxon>Bacteria</taxon>
        <taxon>Bacillati</taxon>
        <taxon>Chloroflexota</taxon>
        <taxon>Ktedonobacteria</taxon>
        <taxon>Ktedonobacterales</taxon>
        <taxon>Reticulibacteraceae</taxon>
        <taxon>Reticulibacter</taxon>
    </lineage>
</organism>
<keyword evidence="2" id="KW-0808">Transferase</keyword>
<keyword evidence="2" id="KW-0489">Methyltransferase</keyword>
<dbReference type="InterPro" id="IPR029063">
    <property type="entry name" value="SAM-dependent_MTases_sf"/>
</dbReference>
<accession>A0A8J3IPB8</accession>